<dbReference type="EMBL" id="CP104064">
    <property type="protein sequence ID" value="WAH35036.1"/>
    <property type="molecule type" value="Genomic_DNA"/>
</dbReference>
<evidence type="ECO:0000256" key="1">
    <source>
        <dbReference type="SAM" id="Phobius"/>
    </source>
</evidence>
<name>A0ABY6YYH8_9BACL</name>
<keyword evidence="1" id="KW-1133">Transmembrane helix</keyword>
<gene>
    <name evidence="2" type="ORF">NZD86_11920</name>
</gene>
<protein>
    <recommendedName>
        <fullName evidence="4">Ion transport protein</fullName>
    </recommendedName>
</protein>
<dbReference type="RefSeq" id="WP_268041848.1">
    <property type="nucleotide sequence ID" value="NZ_CP104064.1"/>
</dbReference>
<organism evidence="2 3">
    <name type="scientific">Alicyclobacillus dauci</name>
    <dbReference type="NCBI Taxonomy" id="1475485"/>
    <lineage>
        <taxon>Bacteria</taxon>
        <taxon>Bacillati</taxon>
        <taxon>Bacillota</taxon>
        <taxon>Bacilli</taxon>
        <taxon>Bacillales</taxon>
        <taxon>Alicyclobacillaceae</taxon>
        <taxon>Alicyclobacillus</taxon>
    </lineage>
</organism>
<keyword evidence="1" id="KW-0812">Transmembrane</keyword>
<evidence type="ECO:0000313" key="3">
    <source>
        <dbReference type="Proteomes" id="UP001164803"/>
    </source>
</evidence>
<sequence>MDRREQVAKVKHLIAYARWLIVVVLLLVLIIEIISFIIKWSQLAAYPEVIINSYHELADDIFSVLVVYEIFDLLYTLSPTRLMDVVLLTIARKIVLAPSETGLVQSVISFAILLIIRLVWYRFSKHE</sequence>
<reference evidence="2" key="1">
    <citation type="submission" date="2022-08" db="EMBL/GenBank/DDBJ databases">
        <title>Alicyclobacillus dauci DSM2870, complete genome.</title>
        <authorList>
            <person name="Wang Q."/>
            <person name="Cai R."/>
            <person name="Wang Z."/>
        </authorList>
    </citation>
    <scope>NUCLEOTIDE SEQUENCE</scope>
    <source>
        <strain evidence="2">DSM 28700</strain>
    </source>
</reference>
<feature type="transmembrane region" description="Helical" evidence="1">
    <location>
        <begin position="102"/>
        <end position="120"/>
    </location>
</feature>
<dbReference type="Proteomes" id="UP001164803">
    <property type="component" value="Chromosome"/>
</dbReference>
<keyword evidence="3" id="KW-1185">Reference proteome</keyword>
<keyword evidence="1" id="KW-0472">Membrane</keyword>
<evidence type="ECO:0008006" key="4">
    <source>
        <dbReference type="Google" id="ProtNLM"/>
    </source>
</evidence>
<feature type="transmembrane region" description="Helical" evidence="1">
    <location>
        <begin position="20"/>
        <end position="38"/>
    </location>
</feature>
<evidence type="ECO:0000313" key="2">
    <source>
        <dbReference type="EMBL" id="WAH35036.1"/>
    </source>
</evidence>
<accession>A0ABY6YYH8</accession>
<proteinExistence type="predicted"/>